<sequence length="75" mass="8858">MFDQIISLSKLYVLLFAYLSGSIYCTLERFQMCWWPVFVLGFSTGKRVLRRFRLVSFASKNALEIQLPAHCFSRR</sequence>
<keyword evidence="1" id="KW-0472">Membrane</keyword>
<proteinExistence type="predicted"/>
<name>A0A0K0DC19_ANGCA</name>
<dbReference type="WBParaSite" id="ACAC_0000805501-mRNA-1">
    <property type="protein sequence ID" value="ACAC_0000805501-mRNA-1"/>
    <property type="gene ID" value="ACAC_0000805501"/>
</dbReference>
<evidence type="ECO:0000313" key="3">
    <source>
        <dbReference type="WBParaSite" id="ACAC_0000805501-mRNA-1"/>
    </source>
</evidence>
<keyword evidence="1" id="KW-0812">Transmembrane</keyword>
<dbReference type="Proteomes" id="UP000035642">
    <property type="component" value="Unassembled WGS sequence"/>
</dbReference>
<protein>
    <submittedName>
        <fullName evidence="3">Secreted protein</fullName>
    </submittedName>
</protein>
<evidence type="ECO:0000313" key="2">
    <source>
        <dbReference type="Proteomes" id="UP000035642"/>
    </source>
</evidence>
<keyword evidence="2" id="KW-1185">Reference proteome</keyword>
<reference evidence="2" key="1">
    <citation type="submission" date="2012-09" db="EMBL/GenBank/DDBJ databases">
        <authorList>
            <person name="Martin A.A."/>
        </authorList>
    </citation>
    <scope>NUCLEOTIDE SEQUENCE</scope>
</reference>
<accession>A0A0K0DC19</accession>
<dbReference type="AlphaFoldDB" id="A0A0K0DC19"/>
<evidence type="ECO:0000256" key="1">
    <source>
        <dbReference type="SAM" id="Phobius"/>
    </source>
</evidence>
<organism evidence="2 3">
    <name type="scientific">Angiostrongylus cantonensis</name>
    <name type="common">Rat lungworm</name>
    <dbReference type="NCBI Taxonomy" id="6313"/>
    <lineage>
        <taxon>Eukaryota</taxon>
        <taxon>Metazoa</taxon>
        <taxon>Ecdysozoa</taxon>
        <taxon>Nematoda</taxon>
        <taxon>Chromadorea</taxon>
        <taxon>Rhabditida</taxon>
        <taxon>Rhabditina</taxon>
        <taxon>Rhabditomorpha</taxon>
        <taxon>Strongyloidea</taxon>
        <taxon>Metastrongylidae</taxon>
        <taxon>Angiostrongylus</taxon>
    </lineage>
</organism>
<reference evidence="3" key="2">
    <citation type="submission" date="2017-02" db="UniProtKB">
        <authorList>
            <consortium name="WormBaseParasite"/>
        </authorList>
    </citation>
    <scope>IDENTIFICATION</scope>
</reference>
<keyword evidence="1" id="KW-1133">Transmembrane helix</keyword>
<feature type="transmembrane region" description="Helical" evidence="1">
    <location>
        <begin position="6"/>
        <end position="27"/>
    </location>
</feature>